<proteinExistence type="predicted"/>
<accession>A0ACC1NWZ7</accession>
<dbReference type="Proteomes" id="UP001143910">
    <property type="component" value="Unassembled WGS sequence"/>
</dbReference>
<name>A0ACC1NWZ7_9HYPO</name>
<evidence type="ECO:0000313" key="2">
    <source>
        <dbReference type="Proteomes" id="UP001143910"/>
    </source>
</evidence>
<evidence type="ECO:0000313" key="1">
    <source>
        <dbReference type="EMBL" id="KAJ2983850.1"/>
    </source>
</evidence>
<comment type="caution">
    <text evidence="1">The sequence shown here is derived from an EMBL/GenBank/DDBJ whole genome shotgun (WGS) entry which is preliminary data.</text>
</comment>
<gene>
    <name evidence="1" type="ORF">NQ176_g398</name>
</gene>
<dbReference type="EMBL" id="JANJQO010000014">
    <property type="protein sequence ID" value="KAJ2983850.1"/>
    <property type="molecule type" value="Genomic_DNA"/>
</dbReference>
<reference evidence="1" key="1">
    <citation type="submission" date="2022-08" db="EMBL/GenBank/DDBJ databases">
        <title>Genome Sequence of Lecanicillium fungicola.</title>
        <authorList>
            <person name="Buettner E."/>
        </authorList>
    </citation>
    <scope>NUCLEOTIDE SEQUENCE</scope>
    <source>
        <strain evidence="1">Babe33</strain>
    </source>
</reference>
<organism evidence="1 2">
    <name type="scientific">Zarea fungicola</name>
    <dbReference type="NCBI Taxonomy" id="93591"/>
    <lineage>
        <taxon>Eukaryota</taxon>
        <taxon>Fungi</taxon>
        <taxon>Dikarya</taxon>
        <taxon>Ascomycota</taxon>
        <taxon>Pezizomycotina</taxon>
        <taxon>Sordariomycetes</taxon>
        <taxon>Hypocreomycetidae</taxon>
        <taxon>Hypocreales</taxon>
        <taxon>Cordycipitaceae</taxon>
        <taxon>Zarea</taxon>
    </lineage>
</organism>
<keyword evidence="2" id="KW-1185">Reference proteome</keyword>
<sequence>MLAPAIPQILRQNHSANRTLGSFVVSSFQLGYTIGPFFIAPMSEVYGRVALYHTCNILFCIFLVASAVSSSLAQLMVFRVLSGVVGVCPIAIGSGTIADMVPREKMAGVLAIWSLGPLLGPVLSPIVGGVLAERAGWRWTFWLCLILAGIILAVSLCVYRESYAPVLLRRRAIRALKQDNRDSGNVPPLTAMKPLLVRALRRPLKLLVRSPIVAILSSYIGITFGYFYLLFTTFAEAFETCYDFSQQSAGFAYLGFGVGASAGLAMYSWYANRRAAKMFQQGRLTPESRLIPAMYGCLLVPVGLFVYGWTLDRNVDEAETESPLVDDP</sequence>
<protein>
    <submittedName>
        <fullName evidence="1">Uncharacterized protein</fullName>
    </submittedName>
</protein>